<evidence type="ECO:0000313" key="2">
    <source>
        <dbReference type="Proteomes" id="UP000317169"/>
    </source>
</evidence>
<dbReference type="InterPro" id="IPR025636">
    <property type="entry name" value="DUF4294"/>
</dbReference>
<evidence type="ECO:0000313" key="1">
    <source>
        <dbReference type="EMBL" id="TQD35464.1"/>
    </source>
</evidence>
<dbReference type="EMBL" id="VIAR01000012">
    <property type="protein sequence ID" value="TQD35464.1"/>
    <property type="molecule type" value="Genomic_DNA"/>
</dbReference>
<protein>
    <submittedName>
        <fullName evidence="1">DUF4294 domain-containing protein</fullName>
    </submittedName>
</protein>
<comment type="caution">
    <text evidence="1">The sequence shown here is derived from an EMBL/GenBank/DDBJ whole genome shotgun (WGS) entry which is preliminary data.</text>
</comment>
<reference evidence="1 2" key="1">
    <citation type="submission" date="2019-06" db="EMBL/GenBank/DDBJ databases">
        <title>Flavibacter putida gen. nov., sp. nov., a novel marine bacterium of the family Flavobacteriaceae isolated from coastal seawater.</title>
        <authorList>
            <person name="Feng X."/>
        </authorList>
    </citation>
    <scope>NUCLEOTIDE SEQUENCE [LARGE SCALE GENOMIC DNA]</scope>
    <source>
        <strain evidence="1 2">PLHSN227</strain>
    </source>
</reference>
<name>A0A507ZH63_9FLAO</name>
<dbReference type="Proteomes" id="UP000317169">
    <property type="component" value="Unassembled WGS sequence"/>
</dbReference>
<dbReference type="OrthoDB" id="1491885at2"/>
<accession>A0A507ZH63</accession>
<organism evidence="1 2">
    <name type="scientific">Haloflavibacter putidus</name>
    <dbReference type="NCBI Taxonomy" id="2576776"/>
    <lineage>
        <taxon>Bacteria</taxon>
        <taxon>Pseudomonadati</taxon>
        <taxon>Bacteroidota</taxon>
        <taxon>Flavobacteriia</taxon>
        <taxon>Flavobacteriales</taxon>
        <taxon>Flavobacteriaceae</taxon>
        <taxon>Haloflavibacter</taxon>
    </lineage>
</organism>
<proteinExistence type="predicted"/>
<keyword evidence="2" id="KW-1185">Reference proteome</keyword>
<sequence length="179" mass="21538">MAAIDLDEVVLIGRYNFKDRRERHQYLILKRKTFKVWPYAVLASDRLQALRKRLGNIKTKSDKKRYTKIVQNYMEDEFKEELKKLTKTEGQILVKLMYRQTGETTFDVVKDLKSGWNAFWYNTTASLFNISLKEEFDPIQVKEDYMIEHILRRAFRTEELESHDAKIDISFLEAMKKWK</sequence>
<gene>
    <name evidence="1" type="ORF">FKR84_10930</name>
</gene>
<dbReference type="AlphaFoldDB" id="A0A507ZH63"/>
<dbReference type="Pfam" id="PF14127">
    <property type="entry name" value="DUF4294"/>
    <property type="match status" value="1"/>
</dbReference>